<keyword evidence="6" id="KW-0963">Cytoplasm</keyword>
<dbReference type="GO" id="GO:0005737">
    <property type="term" value="C:cytoplasm"/>
    <property type="evidence" value="ECO:0007669"/>
    <property type="project" value="UniProtKB-SubCell"/>
</dbReference>
<evidence type="ECO:0000256" key="13">
    <source>
        <dbReference type="SAM" id="MobiDB-lite"/>
    </source>
</evidence>
<protein>
    <recommendedName>
        <fullName evidence="11">1,6-anhydro-N-acetylmuramyl-L-alanine amidase AmpD</fullName>
        <ecNumber evidence="5">3.5.1.28</ecNumber>
    </recommendedName>
    <alternativeName>
        <fullName evidence="12">N-acetylmuramoyl-L-alanine amidase</fullName>
    </alternativeName>
</protein>
<keyword evidence="9" id="KW-0862">Zinc</keyword>
<sequence>MSEEKSSAFAVNDDGWLRGARPEPTDNADPRPEAEPITLLVLHNISLPPGEFGGQAIEAFFCNRLDCSSHPWFERLRELRVSAHLLIRRDGEPVQFVPFQDRAWHAGRSIFEGKPECNDYSIGIELEGTDDDPYTPEQYQSLIEITRSLMTAYPLITPDRIVGHEHVAPERKTDPGPAFDWAYFLDHLTVMQPTNDEETS</sequence>
<dbReference type="GO" id="GO:0009254">
    <property type="term" value="P:peptidoglycan turnover"/>
    <property type="evidence" value="ECO:0007669"/>
    <property type="project" value="TreeGrafter"/>
</dbReference>
<gene>
    <name evidence="15" type="ORF">DES49_0872</name>
</gene>
<dbReference type="GO" id="GO:0046872">
    <property type="term" value="F:metal ion binding"/>
    <property type="evidence" value="ECO:0007669"/>
    <property type="project" value="UniProtKB-KW"/>
</dbReference>
<dbReference type="GO" id="GO:0071555">
    <property type="term" value="P:cell wall organization"/>
    <property type="evidence" value="ECO:0007669"/>
    <property type="project" value="UniProtKB-KW"/>
</dbReference>
<evidence type="ECO:0000313" key="15">
    <source>
        <dbReference type="EMBL" id="TDT43062.1"/>
    </source>
</evidence>
<feature type="region of interest" description="Disordered" evidence="13">
    <location>
        <begin position="1"/>
        <end position="32"/>
    </location>
</feature>
<dbReference type="InterPro" id="IPR051206">
    <property type="entry name" value="NAMLAA_amidase_2"/>
</dbReference>
<evidence type="ECO:0000256" key="11">
    <source>
        <dbReference type="ARBA" id="ARBA00039257"/>
    </source>
</evidence>
<dbReference type="Gene3D" id="3.40.80.10">
    <property type="entry name" value="Peptidoglycan recognition protein-like"/>
    <property type="match status" value="1"/>
</dbReference>
<comment type="caution">
    <text evidence="15">The sequence shown here is derived from an EMBL/GenBank/DDBJ whole genome shotgun (WGS) entry which is preliminary data.</text>
</comment>
<comment type="subcellular location">
    <subcellularLocation>
        <location evidence="3">Cytoplasm</location>
    </subcellularLocation>
</comment>
<comment type="cofactor">
    <cofactor evidence="2">
        <name>Zn(2+)</name>
        <dbReference type="ChEBI" id="CHEBI:29105"/>
    </cofactor>
</comment>
<dbReference type="Proteomes" id="UP000295830">
    <property type="component" value="Unassembled WGS sequence"/>
</dbReference>
<dbReference type="OrthoDB" id="9794842at2"/>
<evidence type="ECO:0000259" key="14">
    <source>
        <dbReference type="SMART" id="SM00644"/>
    </source>
</evidence>
<evidence type="ECO:0000256" key="4">
    <source>
        <dbReference type="ARBA" id="ARBA00007553"/>
    </source>
</evidence>
<dbReference type="PANTHER" id="PTHR30417:SF4">
    <property type="entry name" value="1,6-ANHYDRO-N-ACETYLMURAMYL-L-ALANINE AMIDASE AMPD"/>
    <property type="match status" value="1"/>
</dbReference>
<dbReference type="Pfam" id="PF01510">
    <property type="entry name" value="Amidase_2"/>
    <property type="match status" value="1"/>
</dbReference>
<proteinExistence type="inferred from homology"/>
<evidence type="ECO:0000256" key="3">
    <source>
        <dbReference type="ARBA" id="ARBA00004496"/>
    </source>
</evidence>
<feature type="compositionally biased region" description="Basic and acidic residues" evidence="13">
    <location>
        <begin position="20"/>
        <end position="32"/>
    </location>
</feature>
<dbReference type="InterPro" id="IPR002502">
    <property type="entry name" value="Amidase_domain"/>
</dbReference>
<dbReference type="GO" id="GO:0008745">
    <property type="term" value="F:N-acetylmuramoyl-L-alanine amidase activity"/>
    <property type="evidence" value="ECO:0007669"/>
    <property type="project" value="UniProtKB-EC"/>
</dbReference>
<keyword evidence="10" id="KW-0961">Cell wall biogenesis/degradation</keyword>
<dbReference type="SUPFAM" id="SSF55846">
    <property type="entry name" value="N-acetylmuramoyl-L-alanine amidase-like"/>
    <property type="match status" value="1"/>
</dbReference>
<comment type="catalytic activity">
    <reaction evidence="1">
        <text>Hydrolyzes the link between N-acetylmuramoyl residues and L-amino acid residues in certain cell-wall glycopeptides.</text>
        <dbReference type="EC" id="3.5.1.28"/>
    </reaction>
</comment>
<evidence type="ECO:0000256" key="2">
    <source>
        <dbReference type="ARBA" id="ARBA00001947"/>
    </source>
</evidence>
<dbReference type="CDD" id="cd06583">
    <property type="entry name" value="PGRP"/>
    <property type="match status" value="1"/>
</dbReference>
<dbReference type="NCBIfam" id="NF008758">
    <property type="entry name" value="PRK11789.1"/>
    <property type="match status" value="1"/>
</dbReference>
<feature type="domain" description="N-acetylmuramoyl-L-alanine amidase" evidence="14">
    <location>
        <begin position="25"/>
        <end position="176"/>
    </location>
</feature>
<dbReference type="SMART" id="SM00644">
    <property type="entry name" value="Ami_2"/>
    <property type="match status" value="1"/>
</dbReference>
<dbReference type="InterPro" id="IPR036505">
    <property type="entry name" value="Amidase/PGRP_sf"/>
</dbReference>
<organism evidence="15 16">
    <name type="scientific">Halospina denitrificans</name>
    <dbReference type="NCBI Taxonomy" id="332522"/>
    <lineage>
        <taxon>Bacteria</taxon>
        <taxon>Pseudomonadati</taxon>
        <taxon>Pseudomonadota</taxon>
        <taxon>Gammaproteobacteria</taxon>
        <taxon>Halospina</taxon>
    </lineage>
</organism>
<accession>A0A4R7JX75</accession>
<evidence type="ECO:0000313" key="16">
    <source>
        <dbReference type="Proteomes" id="UP000295830"/>
    </source>
</evidence>
<evidence type="ECO:0000256" key="6">
    <source>
        <dbReference type="ARBA" id="ARBA00022490"/>
    </source>
</evidence>
<evidence type="ECO:0000256" key="9">
    <source>
        <dbReference type="ARBA" id="ARBA00022833"/>
    </source>
</evidence>
<evidence type="ECO:0000256" key="10">
    <source>
        <dbReference type="ARBA" id="ARBA00023316"/>
    </source>
</evidence>
<dbReference type="EC" id="3.5.1.28" evidence="5"/>
<evidence type="ECO:0000256" key="5">
    <source>
        <dbReference type="ARBA" id="ARBA00011901"/>
    </source>
</evidence>
<keyword evidence="8" id="KW-0378">Hydrolase</keyword>
<dbReference type="PANTHER" id="PTHR30417">
    <property type="entry name" value="N-ACETYLMURAMOYL-L-ALANINE AMIDASE AMID"/>
    <property type="match status" value="1"/>
</dbReference>
<dbReference type="EMBL" id="SOAX01000002">
    <property type="protein sequence ID" value="TDT43062.1"/>
    <property type="molecule type" value="Genomic_DNA"/>
</dbReference>
<reference evidence="15 16" key="1">
    <citation type="submission" date="2019-03" db="EMBL/GenBank/DDBJ databases">
        <title>Genomic Encyclopedia of Type Strains, Phase IV (KMG-IV): sequencing the most valuable type-strain genomes for metagenomic binning, comparative biology and taxonomic classification.</title>
        <authorList>
            <person name="Goeker M."/>
        </authorList>
    </citation>
    <scope>NUCLEOTIDE SEQUENCE [LARGE SCALE GENOMIC DNA]</scope>
    <source>
        <strain evidence="15 16">DSM 15505</strain>
    </source>
</reference>
<evidence type="ECO:0000256" key="1">
    <source>
        <dbReference type="ARBA" id="ARBA00001561"/>
    </source>
</evidence>
<name>A0A4R7JX75_9GAMM</name>
<evidence type="ECO:0000256" key="7">
    <source>
        <dbReference type="ARBA" id="ARBA00022723"/>
    </source>
</evidence>
<comment type="similarity">
    <text evidence="4">Belongs to the N-acetylmuramoyl-L-alanine amidase 2 family.</text>
</comment>
<keyword evidence="16" id="KW-1185">Reference proteome</keyword>
<evidence type="ECO:0000256" key="8">
    <source>
        <dbReference type="ARBA" id="ARBA00022801"/>
    </source>
</evidence>
<dbReference type="RefSeq" id="WP_133735159.1">
    <property type="nucleotide sequence ID" value="NZ_SOAX01000002.1"/>
</dbReference>
<dbReference type="AlphaFoldDB" id="A0A4R7JX75"/>
<dbReference type="GO" id="GO:0009253">
    <property type="term" value="P:peptidoglycan catabolic process"/>
    <property type="evidence" value="ECO:0007669"/>
    <property type="project" value="InterPro"/>
</dbReference>
<evidence type="ECO:0000256" key="12">
    <source>
        <dbReference type="ARBA" id="ARBA00042615"/>
    </source>
</evidence>
<keyword evidence="7" id="KW-0479">Metal-binding</keyword>